<comment type="caution">
    <text evidence="1">The sequence shown here is derived from an EMBL/GenBank/DDBJ whole genome shotgun (WGS) entry which is preliminary data.</text>
</comment>
<evidence type="ECO:0000313" key="2">
    <source>
        <dbReference type="Proteomes" id="UP000186102"/>
    </source>
</evidence>
<sequence>MADNETGGKSLQDIMSGDLFANSSGELVSVLNFMEKHGTPLSPYQLQGIAYLRYMQAKRGNKAYEPIISTITNMAKNLTFPSTFIEVINAYFTGQFIDKRMMNNALKGGSK</sequence>
<proteinExistence type="predicted"/>
<organism evidence="1 2">
    <name type="scientific">Desulfosporosinus metallidurans</name>
    <dbReference type="NCBI Taxonomy" id="1888891"/>
    <lineage>
        <taxon>Bacteria</taxon>
        <taxon>Bacillati</taxon>
        <taxon>Bacillota</taxon>
        <taxon>Clostridia</taxon>
        <taxon>Eubacteriales</taxon>
        <taxon>Desulfitobacteriaceae</taxon>
        <taxon>Desulfosporosinus</taxon>
    </lineage>
</organism>
<gene>
    <name evidence="1" type="ORF">DSOL_3256</name>
</gene>
<dbReference type="EMBL" id="MLBF01000028">
    <property type="protein sequence ID" value="OLN29916.1"/>
    <property type="molecule type" value="Genomic_DNA"/>
</dbReference>
<dbReference type="Proteomes" id="UP000186102">
    <property type="component" value="Unassembled WGS sequence"/>
</dbReference>
<keyword evidence="2" id="KW-1185">Reference proteome</keyword>
<protein>
    <submittedName>
        <fullName evidence="1">Uncharacterized protein</fullName>
    </submittedName>
</protein>
<dbReference type="RefSeq" id="WP_075365776.1">
    <property type="nucleotide sequence ID" value="NZ_MLBF01000028.1"/>
</dbReference>
<dbReference type="AlphaFoldDB" id="A0A1Q8QRH6"/>
<accession>A0A1Q8QRH6</accession>
<dbReference type="STRING" id="1888891.DSOL_3256"/>
<name>A0A1Q8QRH6_9FIRM</name>
<dbReference type="OrthoDB" id="1807410at2"/>
<reference evidence="1 2" key="1">
    <citation type="submission" date="2016-09" db="EMBL/GenBank/DDBJ databases">
        <title>Complete genome of Desulfosporosinus sp. OL.</title>
        <authorList>
            <person name="Mardanov A."/>
            <person name="Beletsky A."/>
            <person name="Panova A."/>
            <person name="Karnachuk O."/>
            <person name="Ravin N."/>
        </authorList>
    </citation>
    <scope>NUCLEOTIDE SEQUENCE [LARGE SCALE GENOMIC DNA]</scope>
    <source>
        <strain evidence="1 2">OL</strain>
    </source>
</reference>
<evidence type="ECO:0000313" key="1">
    <source>
        <dbReference type="EMBL" id="OLN29916.1"/>
    </source>
</evidence>